<feature type="compositionally biased region" description="Acidic residues" evidence="2">
    <location>
        <begin position="949"/>
        <end position="961"/>
    </location>
</feature>
<dbReference type="PANTHER" id="PTHR12048:SF0">
    <property type="entry name" value="CCAAT_ENHANCER-BINDING PROTEIN ZETA"/>
    <property type="match status" value="1"/>
</dbReference>
<evidence type="ECO:0000313" key="4">
    <source>
        <dbReference type="EMBL" id="GBE85760.1"/>
    </source>
</evidence>
<feature type="compositionally biased region" description="Low complexity" evidence="2">
    <location>
        <begin position="1010"/>
        <end position="1028"/>
    </location>
</feature>
<dbReference type="GeneID" id="38782677"/>
<dbReference type="GO" id="GO:0005634">
    <property type="term" value="C:nucleus"/>
    <property type="evidence" value="ECO:0007669"/>
    <property type="project" value="TreeGrafter"/>
</dbReference>
<feature type="compositionally biased region" description="Acidic residues" evidence="2">
    <location>
        <begin position="889"/>
        <end position="907"/>
    </location>
</feature>
<feature type="region of interest" description="Disordered" evidence="2">
    <location>
        <begin position="1"/>
        <end position="143"/>
    </location>
</feature>
<comment type="caution">
    <text evidence="4">The sequence shown here is derived from an EMBL/GenBank/DDBJ whole genome shotgun (WGS) entry which is preliminary data.</text>
</comment>
<dbReference type="EMBL" id="BFAD01000008">
    <property type="protein sequence ID" value="GBE85760.1"/>
    <property type="molecule type" value="Genomic_DNA"/>
</dbReference>
<evidence type="ECO:0000256" key="2">
    <source>
        <dbReference type="SAM" id="MobiDB-lite"/>
    </source>
</evidence>
<feature type="region of interest" description="Disordered" evidence="2">
    <location>
        <begin position="807"/>
        <end position="826"/>
    </location>
</feature>
<accession>A0A401GU94</accession>
<proteinExistence type="inferred from homology"/>
<dbReference type="Proteomes" id="UP000287166">
    <property type="component" value="Unassembled WGS sequence"/>
</dbReference>
<dbReference type="STRING" id="139825.A0A401GU94"/>
<feature type="region of interest" description="Disordered" evidence="2">
    <location>
        <begin position="875"/>
        <end position="1058"/>
    </location>
</feature>
<reference evidence="4 5" key="1">
    <citation type="journal article" date="2018" name="Sci. Rep.">
        <title>Genome sequence of the cauliflower mushroom Sparassis crispa (Hanabiratake) and its association with beneficial usage.</title>
        <authorList>
            <person name="Kiyama R."/>
            <person name="Furutani Y."/>
            <person name="Kawaguchi K."/>
            <person name="Nakanishi T."/>
        </authorList>
    </citation>
    <scope>NUCLEOTIDE SEQUENCE [LARGE SCALE GENOMIC DNA]</scope>
</reference>
<dbReference type="InterPro" id="IPR040155">
    <property type="entry name" value="CEBPZ/Mak21-like"/>
</dbReference>
<dbReference type="AlphaFoldDB" id="A0A401GU94"/>
<dbReference type="RefSeq" id="XP_027616673.1">
    <property type="nucleotide sequence ID" value="XM_027760872.1"/>
</dbReference>
<name>A0A401GU94_9APHY</name>
<comment type="similarity">
    <text evidence="1">Belongs to the CBF/MAK21 family.</text>
</comment>
<dbReference type="PANTHER" id="PTHR12048">
    <property type="entry name" value="CCAAT-BINDING FACTOR-RELATED"/>
    <property type="match status" value="1"/>
</dbReference>
<dbReference type="InParanoid" id="A0A401GU94"/>
<dbReference type="FunCoup" id="A0A401GU94">
    <property type="interactions" value="639"/>
</dbReference>
<organism evidence="4 5">
    <name type="scientific">Sparassis crispa</name>
    <dbReference type="NCBI Taxonomy" id="139825"/>
    <lineage>
        <taxon>Eukaryota</taxon>
        <taxon>Fungi</taxon>
        <taxon>Dikarya</taxon>
        <taxon>Basidiomycota</taxon>
        <taxon>Agaricomycotina</taxon>
        <taxon>Agaricomycetes</taxon>
        <taxon>Polyporales</taxon>
        <taxon>Sparassidaceae</taxon>
        <taxon>Sparassis</taxon>
    </lineage>
</organism>
<evidence type="ECO:0000313" key="5">
    <source>
        <dbReference type="Proteomes" id="UP000287166"/>
    </source>
</evidence>
<feature type="compositionally biased region" description="Basic and acidic residues" evidence="2">
    <location>
        <begin position="731"/>
        <end position="746"/>
    </location>
</feature>
<feature type="domain" description="CCAAT-binding factor" evidence="3">
    <location>
        <begin position="605"/>
        <end position="773"/>
    </location>
</feature>
<feature type="region of interest" description="Disordered" evidence="2">
    <location>
        <begin position="432"/>
        <end position="455"/>
    </location>
</feature>
<gene>
    <name evidence="4" type="ORF">SCP_0802820</name>
</gene>
<keyword evidence="5" id="KW-1185">Reference proteome</keyword>
<evidence type="ECO:0000259" key="3">
    <source>
        <dbReference type="Pfam" id="PF03914"/>
    </source>
</evidence>
<feature type="compositionally biased region" description="Polar residues" evidence="2">
    <location>
        <begin position="73"/>
        <end position="89"/>
    </location>
</feature>
<feature type="region of interest" description="Disordered" evidence="2">
    <location>
        <begin position="724"/>
        <end position="746"/>
    </location>
</feature>
<dbReference type="SUPFAM" id="SSF48371">
    <property type="entry name" value="ARM repeat"/>
    <property type="match status" value="1"/>
</dbReference>
<dbReference type="Pfam" id="PF03914">
    <property type="entry name" value="CBF"/>
    <property type="match status" value="1"/>
</dbReference>
<feature type="region of interest" description="Disordered" evidence="2">
    <location>
        <begin position="523"/>
        <end position="542"/>
    </location>
</feature>
<protein>
    <submittedName>
        <fullName evidence="4">Ribosome biogenesis protein</fullName>
    </submittedName>
</protein>
<dbReference type="InterPro" id="IPR016024">
    <property type="entry name" value="ARM-type_fold"/>
</dbReference>
<dbReference type="InterPro" id="IPR005612">
    <property type="entry name" value="CCAAT-binding_factor"/>
</dbReference>
<feature type="compositionally biased region" description="Basic and acidic residues" evidence="2">
    <location>
        <begin position="99"/>
        <end position="122"/>
    </location>
</feature>
<feature type="compositionally biased region" description="Basic residues" evidence="2">
    <location>
        <begin position="31"/>
        <end position="40"/>
    </location>
</feature>
<feature type="compositionally biased region" description="Acidic residues" evidence="2">
    <location>
        <begin position="968"/>
        <end position="980"/>
    </location>
</feature>
<evidence type="ECO:0000256" key="1">
    <source>
        <dbReference type="ARBA" id="ARBA00007797"/>
    </source>
</evidence>
<dbReference type="OrthoDB" id="28947at2759"/>
<feature type="compositionally biased region" description="Basic residues" evidence="2">
    <location>
        <begin position="1"/>
        <end position="13"/>
    </location>
</feature>
<feature type="compositionally biased region" description="Basic and acidic residues" evidence="2">
    <location>
        <begin position="47"/>
        <end position="65"/>
    </location>
</feature>
<sequence>MARIRTVKSKTVRGKPTAPSAPQRSKGSKQPPKHAQRPARRASLADSKTRGEKPTDARHEKSRDEDTIELVTGPQTEDPNLINDVSSFLKSAKLNGKAPTHDEPAVPDRQSKKDGKQRDRGNERRRKQATVKSGDQPSVPLPLPVPFPPSSSAKKANFIVEPVALWYDALPPLPPPPTAHPTPTAAQIAERTARASDLLAQDAAVYQASTTSTGDAHFMQNILARGTLSDRLSALTLLVQASPVHNAKALETLRGLAERGRGKGGREEGLKAVRCVVDWWVGGGAPGRKLRYFRDQPLLHPSATDSYLMMWYFEDWLKKYFFSILQILETYSLDPLNYVRTQSLAFIATLLREKPEQEQNLLRLLVNKLGDTDKAICSRASYHLLQLLQAHPNMKAVVVREVKALIFRPAASTSAVAQAGALVEKVHTHIRFDDDEPKGGGAQGKEKKGKAKDVTPAPLAERWNTHAWYYAAVTLNQIVLTPGEHDRGVARTLIGMYFEMFHEILGTGRGPAGGERDREIVQGDDGAKSTAGKVKGKGNGKARAKEVRGEAGFAEVEDASSRMVGAVLTGVNRALPFARADVDEVLKEHIDTLFLITHTATFNISLQALLLIFHVCSSFAPPSASQHESSFTTALTDRFYRTLYASLVDPRLVESNKEAMYLNLLFKALKSDTNSERVKAFVRRFVQVLATGIGGSGGGPEFIAGGLYLLGELFNTTPGLKSLLGTPVPKRGTEPEKYDPHKRDPQFAHASASPMYELLPLLHHYHPAISLHARQLLASQPLTATPDLALNTLTHFLDRFVYKNPKKPKTKGASAMQPAARSDRAGGVSLVKGEVAQRQVNEERFWKRRPEAVPVDELFFHKFFTRKREKEAQMAAKVGKRKARGDASGTDDDVGADEDEEEESQSDDEPKAASVNEDGLEANEHAESDEDKEEAEIWKAMKASMPAELQDDDDELMDASDDVPLGLDDSDSDGDADEDFAAQSPANSQEEDDDTGDSLAEASDADDLLPLDGLIEYAGSDAGSGSSGADEEEEEWAGIGAPSAKKRKRDERGGVSARRKRLRALPTFASYDEYARMIEDAPEDFI</sequence>